<dbReference type="InterPro" id="IPR006683">
    <property type="entry name" value="Thioestr_dom"/>
</dbReference>
<evidence type="ECO:0000256" key="1">
    <source>
        <dbReference type="ARBA" id="ARBA00022801"/>
    </source>
</evidence>
<protein>
    <submittedName>
        <fullName evidence="4">Thioesterase superfamily protein</fullName>
    </submittedName>
</protein>
<dbReference type="HOGENOM" id="CLU_089876_3_0_11"/>
<sequence>MTETMDGIEGAESTGAAEDAQRTRTYAWNDPLASFAEGAGMSGVEYLRAMAEGRVPKPPISETLGFDGISDVAEGRVIFTLTPAEHHYNPIGSVHGGVYATLLDSACGCAVQSLLPAGDYYTSLDLSVKFLRGMTKDTGQVQCIGTVTHMGRRTALAEARIVDGNGKLYATATSTCMIFRAGEK</sequence>
<dbReference type="Proteomes" id="UP000000851">
    <property type="component" value="Chromosome"/>
</dbReference>
<dbReference type="InParanoid" id="C7QH34"/>
<dbReference type="CDD" id="cd03443">
    <property type="entry name" value="PaaI_thioesterase"/>
    <property type="match status" value="1"/>
</dbReference>
<dbReference type="NCBIfam" id="TIGR00369">
    <property type="entry name" value="unchar_dom_1"/>
    <property type="match status" value="1"/>
</dbReference>
<name>C7QH34_CATAD</name>
<dbReference type="GO" id="GO:0005829">
    <property type="term" value="C:cytosol"/>
    <property type="evidence" value="ECO:0007669"/>
    <property type="project" value="TreeGrafter"/>
</dbReference>
<gene>
    <name evidence="4" type="ordered locus">Caci_8061</name>
</gene>
<dbReference type="Pfam" id="PF03061">
    <property type="entry name" value="4HBT"/>
    <property type="match status" value="1"/>
</dbReference>
<dbReference type="SUPFAM" id="SSF54637">
    <property type="entry name" value="Thioesterase/thiol ester dehydrase-isomerase"/>
    <property type="match status" value="1"/>
</dbReference>
<feature type="domain" description="Thioesterase" evidence="3">
    <location>
        <begin position="92"/>
        <end position="168"/>
    </location>
</feature>
<dbReference type="GO" id="GO:0061522">
    <property type="term" value="F:1,4-dihydroxy-2-naphthoyl-CoA thioesterase activity"/>
    <property type="evidence" value="ECO:0007669"/>
    <property type="project" value="TreeGrafter"/>
</dbReference>
<dbReference type="EMBL" id="CP001700">
    <property type="protein sequence ID" value="ACU76884.1"/>
    <property type="molecule type" value="Genomic_DNA"/>
</dbReference>
<dbReference type="InterPro" id="IPR003736">
    <property type="entry name" value="PAAI_dom"/>
</dbReference>
<reference evidence="4 5" key="1">
    <citation type="journal article" date="2009" name="Stand. Genomic Sci.">
        <title>Complete genome sequence of Catenulispora acidiphila type strain (ID 139908).</title>
        <authorList>
            <person name="Copeland A."/>
            <person name="Lapidus A."/>
            <person name="Glavina Del Rio T."/>
            <person name="Nolan M."/>
            <person name="Lucas S."/>
            <person name="Chen F."/>
            <person name="Tice H."/>
            <person name="Cheng J.F."/>
            <person name="Bruce D."/>
            <person name="Goodwin L."/>
            <person name="Pitluck S."/>
            <person name="Mikhailova N."/>
            <person name="Pati A."/>
            <person name="Ivanova N."/>
            <person name="Mavromatis K."/>
            <person name="Chen A."/>
            <person name="Palaniappan K."/>
            <person name="Chain P."/>
            <person name="Land M."/>
            <person name="Hauser L."/>
            <person name="Chang Y.J."/>
            <person name="Jeffries C.D."/>
            <person name="Chertkov O."/>
            <person name="Brettin T."/>
            <person name="Detter J.C."/>
            <person name="Han C."/>
            <person name="Ali Z."/>
            <person name="Tindall B.J."/>
            <person name="Goker M."/>
            <person name="Bristow J."/>
            <person name="Eisen J.A."/>
            <person name="Markowitz V."/>
            <person name="Hugenholtz P."/>
            <person name="Kyrpides N.C."/>
            <person name="Klenk H.P."/>
        </authorList>
    </citation>
    <scope>NUCLEOTIDE SEQUENCE [LARGE SCALE GENOMIC DNA]</scope>
    <source>
        <strain evidence="5">DSM 44928 / JCM 14897 / NBRC 102108 / NRRL B-24433 / ID139908</strain>
    </source>
</reference>
<evidence type="ECO:0000259" key="3">
    <source>
        <dbReference type="Pfam" id="PF03061"/>
    </source>
</evidence>
<dbReference type="OrthoDB" id="9813282at2"/>
<evidence type="ECO:0000313" key="5">
    <source>
        <dbReference type="Proteomes" id="UP000000851"/>
    </source>
</evidence>
<organism evidence="4 5">
    <name type="scientific">Catenulispora acidiphila (strain DSM 44928 / JCM 14897 / NBRC 102108 / NRRL B-24433 / ID139908)</name>
    <dbReference type="NCBI Taxonomy" id="479433"/>
    <lineage>
        <taxon>Bacteria</taxon>
        <taxon>Bacillati</taxon>
        <taxon>Actinomycetota</taxon>
        <taxon>Actinomycetes</taxon>
        <taxon>Catenulisporales</taxon>
        <taxon>Catenulisporaceae</taxon>
        <taxon>Catenulispora</taxon>
    </lineage>
</organism>
<dbReference type="RefSeq" id="WP_015796609.1">
    <property type="nucleotide sequence ID" value="NC_013131.1"/>
</dbReference>
<accession>C7QH34</accession>
<feature type="region of interest" description="Disordered" evidence="2">
    <location>
        <begin position="1"/>
        <end position="20"/>
    </location>
</feature>
<keyword evidence="5" id="KW-1185">Reference proteome</keyword>
<evidence type="ECO:0000256" key="2">
    <source>
        <dbReference type="SAM" id="MobiDB-lite"/>
    </source>
</evidence>
<dbReference type="STRING" id="479433.Caci_8061"/>
<dbReference type="AlphaFoldDB" id="C7QH34"/>
<dbReference type="Gene3D" id="3.10.129.10">
    <property type="entry name" value="Hotdog Thioesterase"/>
    <property type="match status" value="1"/>
</dbReference>
<dbReference type="InterPro" id="IPR029069">
    <property type="entry name" value="HotDog_dom_sf"/>
</dbReference>
<dbReference type="eggNOG" id="COG2050">
    <property type="taxonomic scope" value="Bacteria"/>
</dbReference>
<proteinExistence type="predicted"/>
<dbReference type="KEGG" id="cai:Caci_8061"/>
<dbReference type="PANTHER" id="PTHR43240">
    <property type="entry name" value="1,4-DIHYDROXY-2-NAPHTHOYL-COA THIOESTERASE 1"/>
    <property type="match status" value="1"/>
</dbReference>
<evidence type="ECO:0000313" key="4">
    <source>
        <dbReference type="EMBL" id="ACU76884.1"/>
    </source>
</evidence>
<dbReference type="PANTHER" id="PTHR43240:SF1">
    <property type="entry name" value="BLR5584 PROTEIN"/>
    <property type="match status" value="1"/>
</dbReference>
<keyword evidence="1" id="KW-0378">Hydrolase</keyword>